<keyword evidence="3" id="KW-1185">Reference proteome</keyword>
<feature type="non-terminal residue" evidence="2">
    <location>
        <position position="76"/>
    </location>
</feature>
<protein>
    <submittedName>
        <fullName evidence="2">Uncharacterized protein</fullName>
    </submittedName>
</protein>
<evidence type="ECO:0000313" key="2">
    <source>
        <dbReference type="EMBL" id="EZA59410.1"/>
    </source>
</evidence>
<evidence type="ECO:0000256" key="1">
    <source>
        <dbReference type="SAM" id="MobiDB-lite"/>
    </source>
</evidence>
<dbReference type="Proteomes" id="UP000053097">
    <property type="component" value="Unassembled WGS sequence"/>
</dbReference>
<evidence type="ECO:0000313" key="3">
    <source>
        <dbReference type="Proteomes" id="UP000053097"/>
    </source>
</evidence>
<dbReference type="AlphaFoldDB" id="A0A026WTM0"/>
<feature type="region of interest" description="Disordered" evidence="1">
    <location>
        <begin position="56"/>
        <end position="76"/>
    </location>
</feature>
<dbReference type="EMBL" id="KK107106">
    <property type="protein sequence ID" value="EZA59410.1"/>
    <property type="molecule type" value="Genomic_DNA"/>
</dbReference>
<name>A0A026WTM0_OOCBI</name>
<organism evidence="2 3">
    <name type="scientific">Ooceraea biroi</name>
    <name type="common">Clonal raider ant</name>
    <name type="synonym">Cerapachys biroi</name>
    <dbReference type="NCBI Taxonomy" id="2015173"/>
    <lineage>
        <taxon>Eukaryota</taxon>
        <taxon>Metazoa</taxon>
        <taxon>Ecdysozoa</taxon>
        <taxon>Arthropoda</taxon>
        <taxon>Hexapoda</taxon>
        <taxon>Insecta</taxon>
        <taxon>Pterygota</taxon>
        <taxon>Neoptera</taxon>
        <taxon>Endopterygota</taxon>
        <taxon>Hymenoptera</taxon>
        <taxon>Apocrita</taxon>
        <taxon>Aculeata</taxon>
        <taxon>Formicoidea</taxon>
        <taxon>Formicidae</taxon>
        <taxon>Dorylinae</taxon>
        <taxon>Ooceraea</taxon>
    </lineage>
</organism>
<sequence length="76" mass="8294">MRLCLHHRAPVIHADSQECRRSSGSCANVSEPIYIPRYLATAILFARLDIARPGDSADCNGNSNSNDNVTLVQHSS</sequence>
<gene>
    <name evidence="2" type="ORF">X777_00445</name>
</gene>
<feature type="compositionally biased region" description="Polar residues" evidence="1">
    <location>
        <begin position="59"/>
        <end position="76"/>
    </location>
</feature>
<reference evidence="2 3" key="1">
    <citation type="journal article" date="2014" name="Curr. Biol.">
        <title>The genome of the clonal raider ant Cerapachys biroi.</title>
        <authorList>
            <person name="Oxley P.R."/>
            <person name="Ji L."/>
            <person name="Fetter-Pruneda I."/>
            <person name="McKenzie S.K."/>
            <person name="Li C."/>
            <person name="Hu H."/>
            <person name="Zhang G."/>
            <person name="Kronauer D.J."/>
        </authorList>
    </citation>
    <scope>NUCLEOTIDE SEQUENCE [LARGE SCALE GENOMIC DNA]</scope>
</reference>
<proteinExistence type="predicted"/>
<accession>A0A026WTM0</accession>